<keyword evidence="3" id="KW-1185">Reference proteome</keyword>
<evidence type="ECO:0000313" key="3">
    <source>
        <dbReference type="Proteomes" id="UP000070700"/>
    </source>
</evidence>
<gene>
    <name evidence="2" type="ORF">LY89DRAFT_214608</name>
</gene>
<reference evidence="2 3" key="1">
    <citation type="submission" date="2015-10" db="EMBL/GenBank/DDBJ databases">
        <title>Full genome of DAOMC 229536 Phialocephala scopiformis, a fungal endophyte of spruce producing the potent anti-insectan compound rugulosin.</title>
        <authorList>
            <consortium name="DOE Joint Genome Institute"/>
            <person name="Walker A.K."/>
            <person name="Frasz S.L."/>
            <person name="Seifert K.A."/>
            <person name="Miller J.D."/>
            <person name="Mondo S.J."/>
            <person name="Labutti K."/>
            <person name="Lipzen A."/>
            <person name="Dockter R."/>
            <person name="Kennedy M."/>
            <person name="Grigoriev I.V."/>
            <person name="Spatafora J.W."/>
        </authorList>
    </citation>
    <scope>NUCLEOTIDE SEQUENCE [LARGE SCALE GENOMIC DNA]</scope>
    <source>
        <strain evidence="2 3">CBS 120377</strain>
    </source>
</reference>
<dbReference type="Proteomes" id="UP000070700">
    <property type="component" value="Unassembled WGS sequence"/>
</dbReference>
<sequence length="190" mass="21020">MKFRHVGSGRASHAGISHCRQTPSTGRALFSIPPVQLQSTPSNSQQMLAEYRQSAYLALTVALKAPERCRSPAMPSSRPESSDSEATLVRPSSMPDSTATRYWSPQILLIPPVEFAGKQAKRQFEAPSAIGHFLSSRIEDVMDLIRHLSGACNEWLHFPYACSCKTKLRLRLARHLTWGSSKLFAGIQTP</sequence>
<organism evidence="2 3">
    <name type="scientific">Mollisia scopiformis</name>
    <name type="common">Conifer needle endophyte fungus</name>
    <name type="synonym">Phialocephala scopiformis</name>
    <dbReference type="NCBI Taxonomy" id="149040"/>
    <lineage>
        <taxon>Eukaryota</taxon>
        <taxon>Fungi</taxon>
        <taxon>Dikarya</taxon>
        <taxon>Ascomycota</taxon>
        <taxon>Pezizomycotina</taxon>
        <taxon>Leotiomycetes</taxon>
        <taxon>Helotiales</taxon>
        <taxon>Mollisiaceae</taxon>
        <taxon>Mollisia</taxon>
    </lineage>
</organism>
<protein>
    <submittedName>
        <fullName evidence="2">Uncharacterized protein</fullName>
    </submittedName>
</protein>
<dbReference type="RefSeq" id="XP_018066234.1">
    <property type="nucleotide sequence ID" value="XM_018205896.1"/>
</dbReference>
<feature type="region of interest" description="Disordered" evidence="1">
    <location>
        <begin position="1"/>
        <end position="23"/>
    </location>
</feature>
<dbReference type="GeneID" id="28815622"/>
<dbReference type="AlphaFoldDB" id="A0A194WW30"/>
<evidence type="ECO:0000256" key="1">
    <source>
        <dbReference type="SAM" id="MobiDB-lite"/>
    </source>
</evidence>
<name>A0A194WW30_MOLSC</name>
<feature type="region of interest" description="Disordered" evidence="1">
    <location>
        <begin position="69"/>
        <end position="97"/>
    </location>
</feature>
<dbReference type="KEGG" id="psco:LY89DRAFT_214608"/>
<dbReference type="InParanoid" id="A0A194WW30"/>
<proteinExistence type="predicted"/>
<dbReference type="EMBL" id="KQ947425">
    <property type="protein sequence ID" value="KUJ11879.1"/>
    <property type="molecule type" value="Genomic_DNA"/>
</dbReference>
<accession>A0A194WW30</accession>
<evidence type="ECO:0000313" key="2">
    <source>
        <dbReference type="EMBL" id="KUJ11879.1"/>
    </source>
</evidence>